<keyword evidence="3" id="KW-0021">Allosteric enzyme</keyword>
<accession>A0A0S7C551</accession>
<keyword evidence="5" id="KW-0808">Transferase</keyword>
<keyword evidence="4" id="KW-0328">Glycosyltransferase</keyword>
<dbReference type="SUPFAM" id="SSF53756">
    <property type="entry name" value="UDP-Glycosyltransferase/glycogen phosphorylase"/>
    <property type="match status" value="2"/>
</dbReference>
<dbReference type="PATRIC" id="fig|1678841.3.peg.3110"/>
<dbReference type="OrthoDB" id="9760804at2"/>
<dbReference type="GO" id="GO:0030170">
    <property type="term" value="F:pyridoxal phosphate binding"/>
    <property type="evidence" value="ECO:0007669"/>
    <property type="project" value="InterPro"/>
</dbReference>
<evidence type="ECO:0000313" key="7">
    <source>
        <dbReference type="EMBL" id="GAP44598.1"/>
    </source>
</evidence>
<dbReference type="PANTHER" id="PTHR42655">
    <property type="entry name" value="GLYCOGEN PHOSPHORYLASE"/>
    <property type="match status" value="1"/>
</dbReference>
<reference evidence="7" key="1">
    <citation type="journal article" date="2015" name="Genome Announc.">
        <title>Draft Genome Sequence of Bacteroidales Strain TBC1, a Novel Isolate from a Methanogenic Wastewater Treatment System.</title>
        <authorList>
            <person name="Tourlousse D.M."/>
            <person name="Matsuura N."/>
            <person name="Sun L."/>
            <person name="Toyonaga M."/>
            <person name="Kuroda K."/>
            <person name="Ohashi A."/>
            <person name="Cruz R."/>
            <person name="Yamaguchi T."/>
            <person name="Sekiguchi Y."/>
        </authorList>
    </citation>
    <scope>NUCLEOTIDE SEQUENCE [LARGE SCALE GENOMIC DNA]</scope>
    <source>
        <strain evidence="7">TBC1</strain>
    </source>
</reference>
<evidence type="ECO:0000313" key="8">
    <source>
        <dbReference type="Proteomes" id="UP000053091"/>
    </source>
</evidence>
<dbReference type="EMBL" id="DF968183">
    <property type="protein sequence ID" value="GAP44598.1"/>
    <property type="molecule type" value="Genomic_DNA"/>
</dbReference>
<evidence type="ECO:0000259" key="6">
    <source>
        <dbReference type="Pfam" id="PF11897"/>
    </source>
</evidence>
<gene>
    <name evidence="7" type="ORF">TBC1_12407</name>
</gene>
<keyword evidence="8" id="KW-1185">Reference proteome</keyword>
<dbReference type="RefSeq" id="WP_062044171.1">
    <property type="nucleotide sequence ID" value="NZ_DF968183.1"/>
</dbReference>
<dbReference type="Pfam" id="PF00343">
    <property type="entry name" value="Phosphorylase"/>
    <property type="match status" value="1"/>
</dbReference>
<dbReference type="InterPro" id="IPR024517">
    <property type="entry name" value="Glycogen_phosphorylase_DUF3417"/>
</dbReference>
<dbReference type="GO" id="GO:0005978">
    <property type="term" value="P:glycogen biosynthetic process"/>
    <property type="evidence" value="ECO:0007669"/>
    <property type="project" value="InterPro"/>
</dbReference>
<dbReference type="InterPro" id="IPR052182">
    <property type="entry name" value="Glycogen/Maltodextrin_Phosph"/>
</dbReference>
<dbReference type="InterPro" id="IPR008631">
    <property type="entry name" value="Glycogen_synth"/>
</dbReference>
<evidence type="ECO:0000256" key="2">
    <source>
        <dbReference type="ARBA" id="ARBA00006047"/>
    </source>
</evidence>
<proteinExistence type="inferred from homology"/>
<dbReference type="GO" id="GO:0008184">
    <property type="term" value="F:glycogen phosphorylase activity"/>
    <property type="evidence" value="ECO:0007669"/>
    <property type="project" value="InterPro"/>
</dbReference>
<dbReference type="Proteomes" id="UP000053091">
    <property type="component" value="Unassembled WGS sequence"/>
</dbReference>
<protein>
    <submittedName>
        <fullName evidence="7">Alpha-glucan phosphorylases</fullName>
    </submittedName>
</protein>
<dbReference type="Pfam" id="PF05693">
    <property type="entry name" value="Glycogen_syn"/>
    <property type="match status" value="2"/>
</dbReference>
<dbReference type="GO" id="GO:0004373">
    <property type="term" value="F:alpha-1,4-glucan glucosyltransferase (UDP-glucose donor) activity"/>
    <property type="evidence" value="ECO:0007669"/>
    <property type="project" value="InterPro"/>
</dbReference>
<evidence type="ECO:0000256" key="5">
    <source>
        <dbReference type="ARBA" id="ARBA00022679"/>
    </source>
</evidence>
<sequence>MTEKLKTLRPDYIFETSWEICNKVGGIYTVVSTKAPGVQREYEDNYILIGPDVWKETNHNPDFIEDRYIYRSWREYAESNGLRLRIGRWNIKSRPIVVLVDFTPYFQQKDKIFAKFWESFQLDSISGQWDYVEPALFGYAAAKVIESFYEFNISAHDRIVALFHEWMTGTGVLHLREAVPQVGCIFTTHATALGRAVAGNNLPLYGEFASYPPDAAARRFDIVSKFSLERAAAQASDAFTTVSDITATECRHFLGRPVDLVTPNGFDDGFVPSPAEFGNRREMARVKLLQVSRALFNTDLPEDSMLVVNSGRYEFRNKGIDIYIEALAGLNRNPELKRQVVAFITVPANHSGPSAELLKRLNEPDFSNPVEGVYLTHGLHDAEYDQVLNKARSAGLLNKAGDKVKLVFVPSYLDGTDGIFNYSYYELLIGFDLSVFPSYYEPWGYTPLESLAFHIPTITTSLAGFGLWIREKMKQYEPGAWVIDRKDNNYNEVVTSITEILFKFSGFNGNQTEDARNLAWQISRIALWDDLAGKYREAFSIALGKAQLREELYRDKRQPDMLMSFPLKQHQTPVWHKVLVKPGIPERFNGLKRLSRNLWWCWNHEAEELFRMIDPVQWETLHHNPIALLESLTVKQMLQLERNEAFVSKLDHVYEEFERYMKKGAEKSRHQIAYFSMEYGLHDTVQIFSGGLGVLAGDYLKEASDSNANMVGVGLLYRYGYFRQNLSISGDQIDSYNPQKFTHMPLKPVRNGNGEWLKVSIALPGRNLYAKVWKLDVGRVPLYLLDADIDENNEQDRFITHQLYGGDWDNRFKQELLLGVGGIRMLKALGFNPSVYHCNEGHAAFIGIERLRLLVHEQKFSFDQALEIVRATQLFTTHTPVPAGHDAFSEDVLRAYIPHYADRLNLSWNSFMNLGRYVEDKHDEKFSMSVLATRLSQEMNGVSRIHGRVSREMFQGMFPGYYPEELYISHVTNGVHLPTWASVEWKDLYARYFGEDFLTNQPDRARWQKIAEVPDEEIWALRNKHRRKLIAYLRNRLGEDLKHRQENPKFIMKTLDNLDDNTLTIGFARRFATYKRAHLLFTNPERLAQLVNNTEHPVQFVFAGKAHPADKAGQDLIKRIIEFSKQPQFMGKVVFVENYDMALGAQLVQGVDVWLNTPTRPLEASGTSGEKAVMNGVVNFSVLDGWWAEGYKPNAGWALQEERTYENQQFQDELDAENIYNIFEEEIIPAFYDRNSKGIPEKWVSYIKNTIAGISPEFTMKRMLDDYYNQFYNKLIKRSSMLFANDFENVRMISSWKRRILRGWESIEVVSVNVPDLTRKPLRLGENFVAEIVVNVNELSANDIGLEVLFGHKVNDEVKKISFIEEMAIAGVNGNIVTFFIEIPTLQAGVFDYAFRLFPRHPMLPHRQDFNLVRWISASNT</sequence>
<evidence type="ECO:0000256" key="4">
    <source>
        <dbReference type="ARBA" id="ARBA00022676"/>
    </source>
</evidence>
<dbReference type="InterPro" id="IPR011834">
    <property type="entry name" value="Agluc_phsphrylas"/>
</dbReference>
<evidence type="ECO:0000256" key="1">
    <source>
        <dbReference type="ARBA" id="ARBA00001275"/>
    </source>
</evidence>
<organism evidence="7">
    <name type="scientific">Lentimicrobium saccharophilum</name>
    <dbReference type="NCBI Taxonomy" id="1678841"/>
    <lineage>
        <taxon>Bacteria</taxon>
        <taxon>Pseudomonadati</taxon>
        <taxon>Bacteroidota</taxon>
        <taxon>Bacteroidia</taxon>
        <taxon>Bacteroidales</taxon>
        <taxon>Lentimicrobiaceae</taxon>
        <taxon>Lentimicrobium</taxon>
    </lineage>
</organism>
<dbReference type="PANTHER" id="PTHR42655:SF1">
    <property type="entry name" value="GLYCOGEN PHOSPHORYLASE"/>
    <property type="match status" value="1"/>
</dbReference>
<comment type="catalytic activity">
    <reaction evidence="1">
        <text>[(1-&gt;4)-alpha-D-glucosyl](n) + phosphate = [(1-&gt;4)-alpha-D-glucosyl](n-1) + alpha-D-glucose 1-phosphate</text>
        <dbReference type="Rhea" id="RHEA:41732"/>
        <dbReference type="Rhea" id="RHEA-COMP:9584"/>
        <dbReference type="Rhea" id="RHEA-COMP:9586"/>
        <dbReference type="ChEBI" id="CHEBI:15444"/>
        <dbReference type="ChEBI" id="CHEBI:43474"/>
        <dbReference type="ChEBI" id="CHEBI:58601"/>
        <dbReference type="EC" id="2.4.1.1"/>
    </reaction>
</comment>
<name>A0A0S7C551_9BACT</name>
<evidence type="ECO:0000256" key="3">
    <source>
        <dbReference type="ARBA" id="ARBA00022533"/>
    </source>
</evidence>
<dbReference type="Gene3D" id="3.40.50.2000">
    <property type="entry name" value="Glycogen Phosphorylase B"/>
    <property type="match status" value="5"/>
</dbReference>
<dbReference type="NCBIfam" id="TIGR02094">
    <property type="entry name" value="more_P_ylases"/>
    <property type="match status" value="1"/>
</dbReference>
<dbReference type="InterPro" id="IPR000811">
    <property type="entry name" value="Glyco_trans_35"/>
</dbReference>
<feature type="domain" description="DUF3417" evidence="6">
    <location>
        <begin position="584"/>
        <end position="684"/>
    </location>
</feature>
<dbReference type="STRING" id="1678841.TBC1_12407"/>
<comment type="similarity">
    <text evidence="2">Belongs to the glycogen phosphorylase family.</text>
</comment>
<dbReference type="Pfam" id="PF11897">
    <property type="entry name" value="DUF3417"/>
    <property type="match status" value="1"/>
</dbReference>